<feature type="transmembrane region" description="Helical" evidence="1">
    <location>
        <begin position="7"/>
        <end position="25"/>
    </location>
</feature>
<evidence type="ECO:0008006" key="4">
    <source>
        <dbReference type="Google" id="ProtNLM"/>
    </source>
</evidence>
<keyword evidence="3" id="KW-1185">Reference proteome</keyword>
<feature type="transmembrane region" description="Helical" evidence="1">
    <location>
        <begin position="352"/>
        <end position="383"/>
    </location>
</feature>
<comment type="caution">
    <text evidence="2">The sequence shown here is derived from an EMBL/GenBank/DDBJ whole genome shotgun (WGS) entry which is preliminary data.</text>
</comment>
<protein>
    <recommendedName>
        <fullName evidence="4">O-antigen ligase domain-containing protein</fullName>
    </recommendedName>
</protein>
<dbReference type="RefSeq" id="WP_323697975.1">
    <property type="nucleotide sequence ID" value="NZ_JAYGIL010000022.1"/>
</dbReference>
<feature type="transmembrane region" description="Helical" evidence="1">
    <location>
        <begin position="61"/>
        <end position="78"/>
    </location>
</feature>
<evidence type="ECO:0000256" key="1">
    <source>
        <dbReference type="SAM" id="Phobius"/>
    </source>
</evidence>
<feature type="transmembrane region" description="Helical" evidence="1">
    <location>
        <begin position="188"/>
        <end position="208"/>
    </location>
</feature>
<evidence type="ECO:0000313" key="2">
    <source>
        <dbReference type="EMBL" id="MEA5404559.1"/>
    </source>
</evidence>
<accession>A0ABU5S815</accession>
<name>A0ABU5S815_9BACT</name>
<feature type="transmembrane region" description="Helical" evidence="1">
    <location>
        <begin position="323"/>
        <end position="340"/>
    </location>
</feature>
<organism evidence="2 3">
    <name type="scientific">Arcicella gelida</name>
    <dbReference type="NCBI Taxonomy" id="2984195"/>
    <lineage>
        <taxon>Bacteria</taxon>
        <taxon>Pseudomonadati</taxon>
        <taxon>Bacteroidota</taxon>
        <taxon>Cytophagia</taxon>
        <taxon>Cytophagales</taxon>
        <taxon>Flectobacillaceae</taxon>
        <taxon>Arcicella</taxon>
    </lineage>
</organism>
<dbReference type="Proteomes" id="UP001303899">
    <property type="component" value="Unassembled WGS sequence"/>
</dbReference>
<keyword evidence="1" id="KW-0812">Transmembrane</keyword>
<feature type="transmembrane region" description="Helical" evidence="1">
    <location>
        <begin position="112"/>
        <end position="133"/>
    </location>
</feature>
<feature type="transmembrane region" description="Helical" evidence="1">
    <location>
        <begin position="228"/>
        <end position="249"/>
    </location>
</feature>
<keyword evidence="1" id="KW-1133">Transmembrane helix</keyword>
<dbReference type="EMBL" id="JAYGIL010000022">
    <property type="protein sequence ID" value="MEA5404559.1"/>
    <property type="molecule type" value="Genomic_DNA"/>
</dbReference>
<feature type="transmembrane region" description="Helical" evidence="1">
    <location>
        <begin position="164"/>
        <end position="181"/>
    </location>
</feature>
<keyword evidence="1" id="KW-0472">Membrane</keyword>
<feature type="transmembrane region" description="Helical" evidence="1">
    <location>
        <begin position="31"/>
        <end position="49"/>
    </location>
</feature>
<gene>
    <name evidence="2" type="ORF">VB776_16625</name>
</gene>
<reference evidence="2 3" key="1">
    <citation type="submission" date="2023-12" db="EMBL/GenBank/DDBJ databases">
        <title>Novel species of the genus Arcicella isolated from rivers.</title>
        <authorList>
            <person name="Lu H."/>
        </authorList>
    </citation>
    <scope>NUCLEOTIDE SEQUENCE [LARGE SCALE GENOMIC DNA]</scope>
    <source>
        <strain evidence="2 3">DC2W</strain>
    </source>
</reference>
<feature type="transmembrane region" description="Helical" evidence="1">
    <location>
        <begin position="84"/>
        <end position="103"/>
    </location>
</feature>
<sequence>MRNKIRVVVFIILVSIRFWSFQIIPDSYFDVLDLVCISYMVFISITQKHKLVFKGMFLHKNILWMLFFILFSTVPAFLVHNQSFFYSLLALRMMGYWLFYYVLHCYSIDSKVILKILATIAVIWVTLLIVQQFTYPTIYFYTRGLGINGKEIEIRNYMYRFMTLRHHYAMICVILFFIYYLKTRKLSWLMISIYCLLGMYVFSTRQYLSATVLGMFLSIFFLKGSSKVYGVILSVFIAVVAIYNLNALFGETIAKTQGELNETNVRYLAYNYFLFEFSDSTIGYIFGNGLAHDYSSYGERVTKINELGLYQADIGLIGSYSKFGIFYVICVLAIHFRIIFYKMSKNGLYLRIFMIINLILLSLSDFFTVPSAIPFYCIVFYLFDKSLHEQKISIYEQKESLRLPNNT</sequence>
<proteinExistence type="predicted"/>
<evidence type="ECO:0000313" key="3">
    <source>
        <dbReference type="Proteomes" id="UP001303899"/>
    </source>
</evidence>